<feature type="non-terminal residue" evidence="2">
    <location>
        <position position="76"/>
    </location>
</feature>
<comment type="caution">
    <text evidence="2">The sequence shown here is derived from an EMBL/GenBank/DDBJ whole genome shotgun (WGS) entry which is preliminary data.</text>
</comment>
<name>A0AAD7R1Y8_9TELE</name>
<protein>
    <submittedName>
        <fullName evidence="2">Uncharacterized protein</fullName>
    </submittedName>
</protein>
<gene>
    <name evidence="2" type="ORF">AAFF_G00054400</name>
</gene>
<dbReference type="AlphaFoldDB" id="A0AAD7R1Y8"/>
<evidence type="ECO:0000313" key="2">
    <source>
        <dbReference type="EMBL" id="KAJ8357930.1"/>
    </source>
</evidence>
<proteinExistence type="predicted"/>
<keyword evidence="3" id="KW-1185">Reference proteome</keyword>
<dbReference type="Proteomes" id="UP001221898">
    <property type="component" value="Unassembled WGS sequence"/>
</dbReference>
<feature type="compositionally biased region" description="Basic residues" evidence="1">
    <location>
        <begin position="42"/>
        <end position="58"/>
    </location>
</feature>
<sequence>TAQSHRARSRRHLQPTRRHRRARQPAVLHDRVGDLRQEHDHRAHRAPAAHPIYPRHRATSPPSRPLGHELSAATWK</sequence>
<evidence type="ECO:0000313" key="3">
    <source>
        <dbReference type="Proteomes" id="UP001221898"/>
    </source>
</evidence>
<evidence type="ECO:0000256" key="1">
    <source>
        <dbReference type="SAM" id="MobiDB-lite"/>
    </source>
</evidence>
<feature type="compositionally biased region" description="Basic and acidic residues" evidence="1">
    <location>
        <begin position="28"/>
        <end position="41"/>
    </location>
</feature>
<accession>A0AAD7R1Y8</accession>
<feature type="compositionally biased region" description="Basic residues" evidence="1">
    <location>
        <begin position="1"/>
        <end position="23"/>
    </location>
</feature>
<feature type="region of interest" description="Disordered" evidence="1">
    <location>
        <begin position="1"/>
        <end position="76"/>
    </location>
</feature>
<organism evidence="2 3">
    <name type="scientific">Aldrovandia affinis</name>
    <dbReference type="NCBI Taxonomy" id="143900"/>
    <lineage>
        <taxon>Eukaryota</taxon>
        <taxon>Metazoa</taxon>
        <taxon>Chordata</taxon>
        <taxon>Craniata</taxon>
        <taxon>Vertebrata</taxon>
        <taxon>Euteleostomi</taxon>
        <taxon>Actinopterygii</taxon>
        <taxon>Neopterygii</taxon>
        <taxon>Teleostei</taxon>
        <taxon>Notacanthiformes</taxon>
        <taxon>Halosauridae</taxon>
        <taxon>Aldrovandia</taxon>
    </lineage>
</organism>
<reference evidence="2" key="1">
    <citation type="journal article" date="2023" name="Science">
        <title>Genome structures resolve the early diversification of teleost fishes.</title>
        <authorList>
            <person name="Parey E."/>
            <person name="Louis A."/>
            <person name="Montfort J."/>
            <person name="Bouchez O."/>
            <person name="Roques C."/>
            <person name="Iampietro C."/>
            <person name="Lluch J."/>
            <person name="Castinel A."/>
            <person name="Donnadieu C."/>
            <person name="Desvignes T."/>
            <person name="Floi Bucao C."/>
            <person name="Jouanno E."/>
            <person name="Wen M."/>
            <person name="Mejri S."/>
            <person name="Dirks R."/>
            <person name="Jansen H."/>
            <person name="Henkel C."/>
            <person name="Chen W.J."/>
            <person name="Zahm M."/>
            <person name="Cabau C."/>
            <person name="Klopp C."/>
            <person name="Thompson A.W."/>
            <person name="Robinson-Rechavi M."/>
            <person name="Braasch I."/>
            <person name="Lecointre G."/>
            <person name="Bobe J."/>
            <person name="Postlethwait J.H."/>
            <person name="Berthelot C."/>
            <person name="Roest Crollius H."/>
            <person name="Guiguen Y."/>
        </authorList>
    </citation>
    <scope>NUCLEOTIDE SEQUENCE</scope>
    <source>
        <strain evidence="2">NC1722</strain>
    </source>
</reference>
<dbReference type="EMBL" id="JAINUG010001308">
    <property type="protein sequence ID" value="KAJ8357930.1"/>
    <property type="molecule type" value="Genomic_DNA"/>
</dbReference>